<dbReference type="GO" id="GO:0016042">
    <property type="term" value="P:lipid catabolic process"/>
    <property type="evidence" value="ECO:0007669"/>
    <property type="project" value="UniProtKB-UniRule"/>
</dbReference>
<evidence type="ECO:0000256" key="5">
    <source>
        <dbReference type="RuleBase" id="RU367093"/>
    </source>
</evidence>
<evidence type="ECO:0000256" key="4">
    <source>
        <dbReference type="ARBA" id="ARBA00023098"/>
    </source>
</evidence>
<sequence>MEAYTCSHINRVCVGVIKASISHLTYGVNKLGLKKKKMSSNIGKKWRDLSGRSNWKGMLEPLDIDLRHYIIHYGQLAQATYDAFNSEKVSKYAGNSRYPRTGFFSKVGLENNGNPFKYTVTKFVYATSKADDAAAFLLKSFSKDAWSMQSNWIGYVAVATDEGKEALGRRDIVVAWRGTIQAAEWVKDFHILLDSAPEIFGDHADAQVHNGFYSLYTSNNPGSKFTNTSARKQVLDEVSRLVEQYKNEEISITVTGHSLGAALATLNAVDIVAQGLNKPKDQPQRSFPVTAFAYACPRVGDSSFEDAFNGYKDLRALRIRNETDIVPVSLFLVFSDVGQELVIDTRKSKYLKSGFSAHNLEGYLHGVAGTQGQKGGFKLEVNRDIALLNKYEDALKDEYLVPKGWRVQENKGMVQQSDGTWKFVDEIHDDAQSIHAATL</sequence>
<keyword evidence="8" id="KW-1185">Reference proteome</keyword>
<protein>
    <recommendedName>
        <fullName evidence="5">Phospholipase A1</fullName>
        <ecNumber evidence="5">3.1.1.-</ecNumber>
    </recommendedName>
</protein>
<dbReference type="Proteomes" id="UP001386955">
    <property type="component" value="Unassembled WGS sequence"/>
</dbReference>
<name>A0AAN9XP44_PSOTE</name>
<keyword evidence="4 5" id="KW-0443">Lipid metabolism</keyword>
<reference evidence="7 8" key="1">
    <citation type="submission" date="2024-01" db="EMBL/GenBank/DDBJ databases">
        <title>The genomes of 5 underutilized Papilionoideae crops provide insights into root nodulation and disease resistanc.</title>
        <authorList>
            <person name="Jiang F."/>
        </authorList>
    </citation>
    <scope>NUCLEOTIDE SEQUENCE [LARGE SCALE GENOMIC DNA]</scope>
    <source>
        <strain evidence="7">DUOXIRENSHENG_FW03</strain>
        <tissue evidence="7">Leaves</tissue>
    </source>
</reference>
<organism evidence="7 8">
    <name type="scientific">Psophocarpus tetragonolobus</name>
    <name type="common">Winged bean</name>
    <name type="synonym">Dolichos tetragonolobus</name>
    <dbReference type="NCBI Taxonomy" id="3891"/>
    <lineage>
        <taxon>Eukaryota</taxon>
        <taxon>Viridiplantae</taxon>
        <taxon>Streptophyta</taxon>
        <taxon>Embryophyta</taxon>
        <taxon>Tracheophyta</taxon>
        <taxon>Spermatophyta</taxon>
        <taxon>Magnoliopsida</taxon>
        <taxon>eudicotyledons</taxon>
        <taxon>Gunneridae</taxon>
        <taxon>Pentapetalae</taxon>
        <taxon>rosids</taxon>
        <taxon>fabids</taxon>
        <taxon>Fabales</taxon>
        <taxon>Fabaceae</taxon>
        <taxon>Papilionoideae</taxon>
        <taxon>50 kb inversion clade</taxon>
        <taxon>NPAAA clade</taxon>
        <taxon>indigoferoid/millettioid clade</taxon>
        <taxon>Phaseoleae</taxon>
        <taxon>Psophocarpus</taxon>
    </lineage>
</organism>
<evidence type="ECO:0000256" key="2">
    <source>
        <dbReference type="ARBA" id="ARBA00022801"/>
    </source>
</evidence>
<dbReference type="InterPro" id="IPR033556">
    <property type="entry name" value="PLA"/>
</dbReference>
<dbReference type="EC" id="3.1.1.-" evidence="5"/>
<comment type="caution">
    <text evidence="7">The sequence shown here is derived from an EMBL/GenBank/DDBJ whole genome shotgun (WGS) entry which is preliminary data.</text>
</comment>
<dbReference type="SUPFAM" id="SSF53474">
    <property type="entry name" value="alpha/beta-Hydrolases"/>
    <property type="match status" value="1"/>
</dbReference>
<dbReference type="PANTHER" id="PTHR31828">
    <property type="entry name" value="PHOSPHOLIPASE A1-IIGAMMA"/>
    <property type="match status" value="1"/>
</dbReference>
<evidence type="ECO:0000256" key="3">
    <source>
        <dbReference type="ARBA" id="ARBA00022963"/>
    </source>
</evidence>
<dbReference type="EMBL" id="JAYMYS010000003">
    <property type="protein sequence ID" value="KAK7400660.1"/>
    <property type="molecule type" value="Genomic_DNA"/>
</dbReference>
<dbReference type="AlphaFoldDB" id="A0AAN9XP44"/>
<evidence type="ECO:0000259" key="6">
    <source>
        <dbReference type="Pfam" id="PF01764"/>
    </source>
</evidence>
<keyword evidence="2 5" id="KW-0378">Hydrolase</keyword>
<dbReference type="CDD" id="cd00519">
    <property type="entry name" value="Lipase_3"/>
    <property type="match status" value="1"/>
</dbReference>
<dbReference type="PANTHER" id="PTHR31828:SF15">
    <property type="entry name" value="PHOSPHOLIPASE A1"/>
    <property type="match status" value="1"/>
</dbReference>
<evidence type="ECO:0000313" key="7">
    <source>
        <dbReference type="EMBL" id="KAK7400660.1"/>
    </source>
</evidence>
<evidence type="ECO:0000256" key="1">
    <source>
        <dbReference type="ARBA" id="ARBA00010701"/>
    </source>
</evidence>
<proteinExistence type="inferred from homology"/>
<comment type="function">
    <text evidence="5">Acylhydrolase that catalyzes the hydrolysis of phospholipids at the sn-1 position.</text>
</comment>
<dbReference type="GO" id="GO:0008970">
    <property type="term" value="F:phospholipase A1 activity"/>
    <property type="evidence" value="ECO:0007669"/>
    <property type="project" value="UniProtKB-UniRule"/>
</dbReference>
<comment type="similarity">
    <text evidence="1 5">Belongs to the AB hydrolase superfamily. Lipase family.</text>
</comment>
<dbReference type="InterPro" id="IPR029058">
    <property type="entry name" value="AB_hydrolase_fold"/>
</dbReference>
<feature type="domain" description="Fungal lipase-type" evidence="6">
    <location>
        <begin position="173"/>
        <end position="329"/>
    </location>
</feature>
<dbReference type="Gene3D" id="3.40.50.1820">
    <property type="entry name" value="alpha/beta hydrolase"/>
    <property type="match status" value="1"/>
</dbReference>
<accession>A0AAN9XP44</accession>
<dbReference type="InterPro" id="IPR002921">
    <property type="entry name" value="Fungal_lipase-type"/>
</dbReference>
<dbReference type="GO" id="GO:0005737">
    <property type="term" value="C:cytoplasm"/>
    <property type="evidence" value="ECO:0007669"/>
    <property type="project" value="UniProtKB-ARBA"/>
</dbReference>
<gene>
    <name evidence="7" type="ORF">VNO78_11901</name>
</gene>
<evidence type="ECO:0000313" key="8">
    <source>
        <dbReference type="Proteomes" id="UP001386955"/>
    </source>
</evidence>
<dbReference type="Pfam" id="PF01764">
    <property type="entry name" value="Lipase_3"/>
    <property type="match status" value="1"/>
</dbReference>
<keyword evidence="3 5" id="KW-0442">Lipid degradation</keyword>
<dbReference type="FunFam" id="3.40.50.1820:FF:000065">
    <property type="entry name" value="Phospholipase A1-II 3"/>
    <property type="match status" value="1"/>
</dbReference>